<evidence type="ECO:0000256" key="1">
    <source>
        <dbReference type="ARBA" id="ARBA00007074"/>
    </source>
</evidence>
<keyword evidence="9" id="KW-1185">Reference proteome</keyword>
<evidence type="ECO:0000256" key="6">
    <source>
        <dbReference type="PROSITE-ProRule" id="PRU00591"/>
    </source>
</evidence>
<sequence>MKKLIFSGLLSCSLLLSGLFGGHKTEAAAVGKAVTDIALKYVGIPYQWGGTTPSGFDCSGFVDYTYKQVGVTLPRTSADLYNKGLAVAKSNLKEGDLVFFSTYKAGPSHVGIYISNNQFVHASDSGVKVDSLTSSYYSNKYYGSKRIVTTNGWVLSAGTWYYYDKGEMKKGWIKDAGKWYYLGPNGGMITGWLTWNGACYHLNHSGAMDTAWVLLNGKWYYFYPDGSMAKNTKVQGYVVGSDGAWIK</sequence>
<dbReference type="Gene3D" id="3.90.1720.10">
    <property type="entry name" value="endopeptidase domain like (from Nostoc punctiforme)"/>
    <property type="match status" value="1"/>
</dbReference>
<evidence type="ECO:0000313" key="9">
    <source>
        <dbReference type="Proteomes" id="UP001224122"/>
    </source>
</evidence>
<evidence type="ECO:0000256" key="3">
    <source>
        <dbReference type="ARBA" id="ARBA00022737"/>
    </source>
</evidence>
<dbReference type="PROSITE" id="PS51935">
    <property type="entry name" value="NLPC_P60"/>
    <property type="match status" value="1"/>
</dbReference>
<dbReference type="Pfam" id="PF00877">
    <property type="entry name" value="NLPC_P60"/>
    <property type="match status" value="1"/>
</dbReference>
<accession>A0ABT9XUA2</accession>
<keyword evidence="2" id="KW-0645">Protease</keyword>
<dbReference type="Pfam" id="PF01473">
    <property type="entry name" value="Choline_bind_1"/>
    <property type="match status" value="1"/>
</dbReference>
<evidence type="ECO:0000256" key="2">
    <source>
        <dbReference type="ARBA" id="ARBA00022670"/>
    </source>
</evidence>
<keyword evidence="3" id="KW-0677">Repeat</keyword>
<proteinExistence type="inferred from homology"/>
<evidence type="ECO:0000259" key="7">
    <source>
        <dbReference type="PROSITE" id="PS51935"/>
    </source>
</evidence>
<keyword evidence="4" id="KW-0378">Hydrolase</keyword>
<gene>
    <name evidence="8" type="ORF">J2S10_002234</name>
</gene>
<dbReference type="InterPro" id="IPR018337">
    <property type="entry name" value="Cell_wall/Cho-bd_repeat"/>
</dbReference>
<reference evidence="8 9" key="1">
    <citation type="submission" date="2023-07" db="EMBL/GenBank/DDBJ databases">
        <title>Genomic Encyclopedia of Type Strains, Phase IV (KMG-IV): sequencing the most valuable type-strain genomes for metagenomic binning, comparative biology and taxonomic classification.</title>
        <authorList>
            <person name="Goeker M."/>
        </authorList>
    </citation>
    <scope>NUCLEOTIDE SEQUENCE [LARGE SCALE GENOMIC DNA]</scope>
    <source>
        <strain evidence="8 9">DSM 27594</strain>
    </source>
</reference>
<comment type="caution">
    <text evidence="8">The sequence shown here is derived from an EMBL/GenBank/DDBJ whole genome shotgun (WGS) entry which is preliminary data.</text>
</comment>
<dbReference type="RefSeq" id="WP_307407608.1">
    <property type="nucleotide sequence ID" value="NZ_JAUSTW010000003.1"/>
</dbReference>
<organism evidence="8 9">
    <name type="scientific">Neobacillus ginsengisoli</name>
    <dbReference type="NCBI Taxonomy" id="904295"/>
    <lineage>
        <taxon>Bacteria</taxon>
        <taxon>Bacillati</taxon>
        <taxon>Bacillota</taxon>
        <taxon>Bacilli</taxon>
        <taxon>Bacillales</taxon>
        <taxon>Bacillaceae</taxon>
        <taxon>Neobacillus</taxon>
    </lineage>
</organism>
<dbReference type="EMBL" id="JAUSTW010000003">
    <property type="protein sequence ID" value="MDQ0199076.1"/>
    <property type="molecule type" value="Genomic_DNA"/>
</dbReference>
<dbReference type="SUPFAM" id="SSF54001">
    <property type="entry name" value="Cysteine proteinases"/>
    <property type="match status" value="1"/>
</dbReference>
<feature type="repeat" description="Cell wall-binding" evidence="6">
    <location>
        <begin position="169"/>
        <end position="188"/>
    </location>
</feature>
<dbReference type="InterPro" id="IPR000064">
    <property type="entry name" value="NLP_P60_dom"/>
</dbReference>
<dbReference type="Proteomes" id="UP001224122">
    <property type="component" value="Unassembled WGS sequence"/>
</dbReference>
<dbReference type="Gene3D" id="2.10.270.20">
    <property type="match status" value="1"/>
</dbReference>
<feature type="repeat" description="Cell wall-binding" evidence="6">
    <location>
        <begin position="209"/>
        <end position="228"/>
    </location>
</feature>
<protein>
    <submittedName>
        <fullName evidence="8">Glucan-binding YG repeat protein</fullName>
    </submittedName>
</protein>
<dbReference type="Pfam" id="PF19127">
    <property type="entry name" value="Choline_bind_3"/>
    <property type="match status" value="1"/>
</dbReference>
<feature type="domain" description="NlpC/P60" evidence="7">
    <location>
        <begin position="28"/>
        <end position="148"/>
    </location>
</feature>
<dbReference type="Pfam" id="PF19085">
    <property type="entry name" value="Choline_bind_2"/>
    <property type="match status" value="1"/>
</dbReference>
<evidence type="ECO:0000256" key="4">
    <source>
        <dbReference type="ARBA" id="ARBA00022801"/>
    </source>
</evidence>
<keyword evidence="5" id="KW-0788">Thiol protease</keyword>
<evidence type="ECO:0000313" key="8">
    <source>
        <dbReference type="EMBL" id="MDQ0199076.1"/>
    </source>
</evidence>
<evidence type="ECO:0000256" key="5">
    <source>
        <dbReference type="ARBA" id="ARBA00022807"/>
    </source>
</evidence>
<dbReference type="InterPro" id="IPR051202">
    <property type="entry name" value="Peptidase_C40"/>
</dbReference>
<dbReference type="PANTHER" id="PTHR47053">
    <property type="entry name" value="MUREIN DD-ENDOPEPTIDASE MEPH-RELATED"/>
    <property type="match status" value="1"/>
</dbReference>
<comment type="similarity">
    <text evidence="1">Belongs to the peptidase C40 family.</text>
</comment>
<dbReference type="PROSITE" id="PS51170">
    <property type="entry name" value="CW"/>
    <property type="match status" value="2"/>
</dbReference>
<dbReference type="InterPro" id="IPR038765">
    <property type="entry name" value="Papain-like_cys_pep_sf"/>
</dbReference>
<dbReference type="PANTHER" id="PTHR47053:SF1">
    <property type="entry name" value="MUREIN DD-ENDOPEPTIDASE MEPH-RELATED"/>
    <property type="match status" value="1"/>
</dbReference>
<dbReference type="SUPFAM" id="SSF69360">
    <property type="entry name" value="Cell wall binding repeat"/>
    <property type="match status" value="1"/>
</dbReference>
<name>A0ABT9XUA2_9BACI</name>